<dbReference type="PANTHER" id="PTHR48106">
    <property type="entry name" value="QUINONE OXIDOREDUCTASE PIG3-RELATED"/>
    <property type="match status" value="1"/>
</dbReference>
<dbReference type="InterPro" id="IPR036291">
    <property type="entry name" value="NAD(P)-bd_dom_sf"/>
</dbReference>
<gene>
    <name evidence="5" type="ORF">GCM10022256_23590</name>
</gene>
<dbReference type="SMART" id="SM00829">
    <property type="entry name" value="PKS_ER"/>
    <property type="match status" value="1"/>
</dbReference>
<dbReference type="PANTHER" id="PTHR48106:SF18">
    <property type="entry name" value="QUINONE OXIDOREDUCTASE PIG3"/>
    <property type="match status" value="1"/>
</dbReference>
<dbReference type="SUPFAM" id="SSF51735">
    <property type="entry name" value="NAD(P)-binding Rossmann-fold domains"/>
    <property type="match status" value="1"/>
</dbReference>
<keyword evidence="6" id="KW-1185">Reference proteome</keyword>
<dbReference type="Gene3D" id="3.90.180.10">
    <property type="entry name" value="Medium-chain alcohol dehydrogenases, catalytic domain"/>
    <property type="match status" value="1"/>
</dbReference>
<evidence type="ECO:0000256" key="2">
    <source>
        <dbReference type="ARBA" id="ARBA00023002"/>
    </source>
</evidence>
<protein>
    <submittedName>
        <fullName evidence="5">Zinc-binding alcohol dehydrogenase family protein</fullName>
    </submittedName>
</protein>
<dbReference type="Pfam" id="PF00107">
    <property type="entry name" value="ADH_zinc_N"/>
    <property type="match status" value="1"/>
</dbReference>
<accession>A0ABP8E3L4</accession>
<comment type="caution">
    <text evidence="5">The sequence shown here is derived from an EMBL/GenBank/DDBJ whole genome shotgun (WGS) entry which is preliminary data.</text>
</comment>
<dbReference type="InterPro" id="IPR013149">
    <property type="entry name" value="ADH-like_C"/>
</dbReference>
<evidence type="ECO:0000256" key="1">
    <source>
        <dbReference type="ARBA" id="ARBA00022857"/>
    </source>
</evidence>
<evidence type="ECO:0000259" key="4">
    <source>
        <dbReference type="SMART" id="SM00829"/>
    </source>
</evidence>
<dbReference type="InterPro" id="IPR020843">
    <property type="entry name" value="ER"/>
</dbReference>
<dbReference type="RefSeq" id="WP_344796403.1">
    <property type="nucleotide sequence ID" value="NZ_BAABAU010000003.1"/>
</dbReference>
<dbReference type="Pfam" id="PF08240">
    <property type="entry name" value="ADH_N"/>
    <property type="match status" value="1"/>
</dbReference>
<evidence type="ECO:0000256" key="3">
    <source>
        <dbReference type="SAM" id="MobiDB-lite"/>
    </source>
</evidence>
<organism evidence="5 6">
    <name type="scientific">Frondihabitans peucedani</name>
    <dbReference type="NCBI Taxonomy" id="598626"/>
    <lineage>
        <taxon>Bacteria</taxon>
        <taxon>Bacillati</taxon>
        <taxon>Actinomycetota</taxon>
        <taxon>Actinomycetes</taxon>
        <taxon>Micrococcales</taxon>
        <taxon>Microbacteriaceae</taxon>
        <taxon>Frondihabitans</taxon>
    </lineage>
</organism>
<evidence type="ECO:0000313" key="5">
    <source>
        <dbReference type="EMBL" id="GAA4266747.1"/>
    </source>
</evidence>
<evidence type="ECO:0000313" key="6">
    <source>
        <dbReference type="Proteomes" id="UP001501594"/>
    </source>
</evidence>
<dbReference type="EMBL" id="BAABAU010000003">
    <property type="protein sequence ID" value="GAA4266747.1"/>
    <property type="molecule type" value="Genomic_DNA"/>
</dbReference>
<feature type="region of interest" description="Disordered" evidence="3">
    <location>
        <begin position="1"/>
        <end position="24"/>
    </location>
</feature>
<dbReference type="Proteomes" id="UP001501594">
    <property type="component" value="Unassembled WGS sequence"/>
</dbReference>
<proteinExistence type="predicted"/>
<feature type="domain" description="Enoyl reductase (ER)" evidence="4">
    <location>
        <begin position="43"/>
        <end position="350"/>
    </location>
</feature>
<dbReference type="InterPro" id="IPR013154">
    <property type="entry name" value="ADH-like_N"/>
</dbReference>
<name>A0ABP8E3L4_9MICO</name>
<keyword evidence="2" id="KW-0560">Oxidoreductase</keyword>
<sequence length="352" mass="36155">MNATPTPATPTPATPTPPAGTEPIPATMRAVVLDAPGTEEEPGGLAVRDLPVPTPEPGRVLIRVRAFGLNRSELHTRMGLADGVTFPRVLGIEATGVVAAAPGGEFEVGQQVVAMMGGMGRTFDGGYAEYTSVPVAQVVPFTSDLPWSTLGAVGEMLQTAYGSLTVGMDAQPGSSILIRGGTSSIGMAAAVLGKQRGMTVFSTTRNPDKADQLTAIGVDHVLVDDGDVAAQVRAILPEGVGSALELVGAPAVRDTLRAVGYHGTVCFTGMLSNEWILPDFYPNDYLPRGVRLAGYSGDASDLPPGVLQEFLDAVAAGDAVVPIQRVFTLDEIAEAHGVMLAGGGAGKLVVTT</sequence>
<reference evidence="6" key="1">
    <citation type="journal article" date="2019" name="Int. J. Syst. Evol. Microbiol.">
        <title>The Global Catalogue of Microorganisms (GCM) 10K type strain sequencing project: providing services to taxonomists for standard genome sequencing and annotation.</title>
        <authorList>
            <consortium name="The Broad Institute Genomics Platform"/>
            <consortium name="The Broad Institute Genome Sequencing Center for Infectious Disease"/>
            <person name="Wu L."/>
            <person name="Ma J."/>
        </authorList>
    </citation>
    <scope>NUCLEOTIDE SEQUENCE [LARGE SCALE GENOMIC DNA]</scope>
    <source>
        <strain evidence="6">JCM 17442</strain>
    </source>
</reference>
<dbReference type="InterPro" id="IPR011032">
    <property type="entry name" value="GroES-like_sf"/>
</dbReference>
<keyword evidence="1" id="KW-0521">NADP</keyword>
<feature type="compositionally biased region" description="Pro residues" evidence="3">
    <location>
        <begin position="7"/>
        <end position="20"/>
    </location>
</feature>
<dbReference type="SUPFAM" id="SSF50129">
    <property type="entry name" value="GroES-like"/>
    <property type="match status" value="1"/>
</dbReference>